<dbReference type="InterPro" id="IPR008271">
    <property type="entry name" value="Ser/Thr_kinase_AS"/>
</dbReference>
<evidence type="ECO:0000256" key="3">
    <source>
        <dbReference type="PROSITE-ProRule" id="PRU00339"/>
    </source>
</evidence>
<feature type="domain" description="Protein kinase" evidence="6">
    <location>
        <begin position="24"/>
        <end position="291"/>
    </location>
</feature>
<evidence type="ECO:0000256" key="1">
    <source>
        <dbReference type="ARBA" id="ARBA00022741"/>
    </source>
</evidence>
<feature type="repeat" description="TPR" evidence="3">
    <location>
        <begin position="702"/>
        <end position="735"/>
    </location>
</feature>
<dbReference type="Gene3D" id="1.10.510.10">
    <property type="entry name" value="Transferase(Phosphotransferase) domain 1"/>
    <property type="match status" value="1"/>
</dbReference>
<dbReference type="SUPFAM" id="SSF48452">
    <property type="entry name" value="TPR-like"/>
    <property type="match status" value="1"/>
</dbReference>
<feature type="repeat" description="TPR" evidence="3">
    <location>
        <begin position="736"/>
        <end position="769"/>
    </location>
</feature>
<reference evidence="7 8" key="1">
    <citation type="submission" date="2019-08" db="EMBL/GenBank/DDBJ databases">
        <title>Deep-cultivation of Planctomycetes and their phenomic and genomic characterization uncovers novel biology.</title>
        <authorList>
            <person name="Wiegand S."/>
            <person name="Jogler M."/>
            <person name="Boedeker C."/>
            <person name="Pinto D."/>
            <person name="Vollmers J."/>
            <person name="Rivas-Marin E."/>
            <person name="Kohn T."/>
            <person name="Peeters S.H."/>
            <person name="Heuer A."/>
            <person name="Rast P."/>
            <person name="Oberbeckmann S."/>
            <person name="Bunk B."/>
            <person name="Jeske O."/>
            <person name="Meyerdierks A."/>
            <person name="Storesund J.E."/>
            <person name="Kallscheuer N."/>
            <person name="Luecker S."/>
            <person name="Lage O.M."/>
            <person name="Pohl T."/>
            <person name="Merkel B.J."/>
            <person name="Hornburger P."/>
            <person name="Mueller R.-W."/>
            <person name="Bruemmer F."/>
            <person name="Labrenz M."/>
            <person name="Spormann A.M."/>
            <person name="Op den Camp H."/>
            <person name="Overmann J."/>
            <person name="Amann R."/>
            <person name="Jetten M.S.M."/>
            <person name="Mascher T."/>
            <person name="Medema M.H."/>
            <person name="Devos D.P."/>
            <person name="Kaster A.-K."/>
            <person name="Ovreas L."/>
            <person name="Rohde M."/>
            <person name="Galperin M.Y."/>
            <person name="Jogler C."/>
        </authorList>
    </citation>
    <scope>NUCLEOTIDE SEQUENCE [LARGE SCALE GENOMIC DNA]</scope>
    <source>
        <strain evidence="7 8">OJF2</strain>
    </source>
</reference>
<dbReference type="InterPro" id="IPR011009">
    <property type="entry name" value="Kinase-like_dom_sf"/>
</dbReference>
<dbReference type="InterPro" id="IPR011990">
    <property type="entry name" value="TPR-like_helical_dom_sf"/>
</dbReference>
<dbReference type="SMART" id="SM00220">
    <property type="entry name" value="S_TKc"/>
    <property type="match status" value="1"/>
</dbReference>
<feature type="transmembrane region" description="Helical" evidence="5">
    <location>
        <begin position="79"/>
        <end position="99"/>
    </location>
</feature>
<keyword evidence="7" id="KW-0418">Kinase</keyword>
<dbReference type="PROSITE" id="PS00108">
    <property type="entry name" value="PROTEIN_KINASE_ST"/>
    <property type="match status" value="1"/>
</dbReference>
<dbReference type="PANTHER" id="PTHR44329:SF298">
    <property type="entry name" value="MIXED LINEAGE KINASE DOMAIN-LIKE PROTEIN"/>
    <property type="match status" value="1"/>
</dbReference>
<dbReference type="InterPro" id="IPR019734">
    <property type="entry name" value="TPR_rpt"/>
</dbReference>
<dbReference type="Pfam" id="PF13414">
    <property type="entry name" value="TPR_11"/>
    <property type="match status" value="1"/>
</dbReference>
<dbReference type="PROSITE" id="PS50005">
    <property type="entry name" value="TPR"/>
    <property type="match status" value="2"/>
</dbReference>
<keyword evidence="2" id="KW-0067">ATP-binding</keyword>
<feature type="region of interest" description="Disordered" evidence="4">
    <location>
        <begin position="669"/>
        <end position="695"/>
    </location>
</feature>
<dbReference type="AlphaFoldDB" id="A0A5B9W6B4"/>
<dbReference type="RefSeq" id="WP_148595469.1">
    <property type="nucleotide sequence ID" value="NZ_CP042997.1"/>
</dbReference>
<evidence type="ECO:0000256" key="4">
    <source>
        <dbReference type="SAM" id="MobiDB-lite"/>
    </source>
</evidence>
<dbReference type="Proteomes" id="UP000324233">
    <property type="component" value="Chromosome"/>
</dbReference>
<dbReference type="KEGG" id="agv:OJF2_42560"/>
<keyword evidence="5" id="KW-0812">Transmembrane</keyword>
<evidence type="ECO:0000313" key="7">
    <source>
        <dbReference type="EMBL" id="QEH35699.1"/>
    </source>
</evidence>
<evidence type="ECO:0000256" key="2">
    <source>
        <dbReference type="ARBA" id="ARBA00022840"/>
    </source>
</evidence>
<feature type="compositionally biased region" description="Low complexity" evidence="4">
    <location>
        <begin position="375"/>
        <end position="385"/>
    </location>
</feature>
<dbReference type="GO" id="GO:0004674">
    <property type="term" value="F:protein serine/threonine kinase activity"/>
    <property type="evidence" value="ECO:0007669"/>
    <property type="project" value="UniProtKB-EC"/>
</dbReference>
<dbReference type="OrthoDB" id="278998at2"/>
<dbReference type="EMBL" id="CP042997">
    <property type="protein sequence ID" value="QEH35699.1"/>
    <property type="molecule type" value="Genomic_DNA"/>
</dbReference>
<evidence type="ECO:0000313" key="8">
    <source>
        <dbReference type="Proteomes" id="UP000324233"/>
    </source>
</evidence>
<dbReference type="SMART" id="SM00028">
    <property type="entry name" value="TPR"/>
    <property type="match status" value="2"/>
</dbReference>
<dbReference type="GO" id="GO:0005524">
    <property type="term" value="F:ATP binding"/>
    <property type="evidence" value="ECO:0007669"/>
    <property type="project" value="UniProtKB-KW"/>
</dbReference>
<keyword evidence="5" id="KW-0472">Membrane</keyword>
<keyword evidence="1" id="KW-0547">Nucleotide-binding</keyword>
<dbReference type="EC" id="2.7.11.1" evidence="7"/>
<dbReference type="InterPro" id="IPR000719">
    <property type="entry name" value="Prot_kinase_dom"/>
</dbReference>
<keyword evidence="7" id="KW-0808">Transferase</keyword>
<dbReference type="SUPFAM" id="SSF56112">
    <property type="entry name" value="Protein kinase-like (PK-like)"/>
    <property type="match status" value="1"/>
</dbReference>
<feature type="region of interest" description="Disordered" evidence="4">
    <location>
        <begin position="295"/>
        <end position="399"/>
    </location>
</feature>
<keyword evidence="5" id="KW-1133">Transmembrane helix</keyword>
<sequence length="837" mass="86438">MGSSVATRRGARVGRSGDEPVPGYRLLERVGYGGAGEVWRAEAPGGLSVALKLIRTDGTLGRRELSNLRILRAVRHPNLLAYFGAWVIDGLLILGMELADLSLWDRYREFSGRGLAGIPMDELLGAMGEASRVLDYLHEPRHELDGMTGVAVHHRDVKPQNLMLLGRGLKVADFGLSILVDRGVASQCHSGLTCTYAAPETFRGRVADQTDQYSLAVTYCVLRAGRLPFAGPPAAVMLGHLMQPPDLSSLPEPERPIVARALAKDPSDRWPDCGQFVEALRSCLAAGSPLILPGAAEGEGALGEASTPPGETPDDSASQTGLVEDSDFWCGELGPEASAGSRGDSRPAGGPGADRRAPSSRSWRGEPGAEDSQEPTTPLPGAATDAPPPGGPRPRASASRWAACLAVAGLVAWEVARAQPDGGRRADVPGRDGIVAPGMRRETASGLAPPTGRPAAWAEGPPDPFESTAGTPAPIAAAEFAPVRPAGRARPDGPTPATAIGAEASRYIRLATAGIEAMRGEAGRLARAAQERLAANLPRRTADAGGTRPPAADRRPAPAKAPPPAKAAPSFRLGVPDTLEVDAGSSEPVPIVVCRGGASGPIAVRFEGLPAGVSPATAEIPTGYDRGLAALKADSQASPARATVRVVASAGAARAEATIALTVRANPAPAEPALGQSPPAGGATPGTPSISSGTVELTSAEPAALNDRGLAHASQGRLDAAVADYTAALRLSPKDASIRTNRGTARARQGDLTRASLDFETAIRLNPGHAPAYRGRALLREKAGDLPRASADRARADQLDRPVGPAGALWLPAPWTTPAASGTCYRVPVVIKRRKGP</sequence>
<evidence type="ECO:0000256" key="5">
    <source>
        <dbReference type="SAM" id="Phobius"/>
    </source>
</evidence>
<protein>
    <submittedName>
        <fullName evidence="7">Serine/threonine-protein kinase PknF</fullName>
        <ecNumber evidence="7">2.7.11.1</ecNumber>
    </submittedName>
</protein>
<gene>
    <name evidence="7" type="primary">pknF_1</name>
    <name evidence="7" type="ORF">OJF2_42560</name>
</gene>
<feature type="region of interest" description="Disordered" evidence="4">
    <location>
        <begin position="417"/>
        <end position="471"/>
    </location>
</feature>
<feature type="compositionally biased region" description="Low complexity" evidence="4">
    <location>
        <begin position="678"/>
        <end position="688"/>
    </location>
</feature>
<organism evidence="7 8">
    <name type="scientific">Aquisphaera giovannonii</name>
    <dbReference type="NCBI Taxonomy" id="406548"/>
    <lineage>
        <taxon>Bacteria</taxon>
        <taxon>Pseudomonadati</taxon>
        <taxon>Planctomycetota</taxon>
        <taxon>Planctomycetia</taxon>
        <taxon>Isosphaerales</taxon>
        <taxon>Isosphaeraceae</taxon>
        <taxon>Aquisphaera</taxon>
    </lineage>
</organism>
<dbReference type="InterPro" id="IPR051681">
    <property type="entry name" value="Ser/Thr_Kinases-Pseudokinases"/>
</dbReference>
<accession>A0A5B9W6B4</accession>
<keyword evidence="3" id="KW-0802">TPR repeat</keyword>
<dbReference type="CDD" id="cd14014">
    <property type="entry name" value="STKc_PknB_like"/>
    <property type="match status" value="1"/>
</dbReference>
<dbReference type="Gene3D" id="1.25.40.10">
    <property type="entry name" value="Tetratricopeptide repeat domain"/>
    <property type="match status" value="1"/>
</dbReference>
<evidence type="ECO:0000259" key="6">
    <source>
        <dbReference type="PROSITE" id="PS50011"/>
    </source>
</evidence>
<dbReference type="Pfam" id="PF00069">
    <property type="entry name" value="Pkinase"/>
    <property type="match status" value="1"/>
</dbReference>
<keyword evidence="8" id="KW-1185">Reference proteome</keyword>
<dbReference type="PANTHER" id="PTHR44329">
    <property type="entry name" value="SERINE/THREONINE-PROTEIN KINASE TNNI3K-RELATED"/>
    <property type="match status" value="1"/>
</dbReference>
<dbReference type="PROSITE" id="PS50011">
    <property type="entry name" value="PROTEIN_KINASE_DOM"/>
    <property type="match status" value="1"/>
</dbReference>
<name>A0A5B9W6B4_9BACT</name>
<proteinExistence type="predicted"/>
<feature type="region of interest" description="Disordered" evidence="4">
    <location>
        <begin position="536"/>
        <end position="571"/>
    </location>
</feature>
<feature type="compositionally biased region" description="Low complexity" evidence="4">
    <location>
        <begin position="295"/>
        <end position="305"/>
    </location>
</feature>